<dbReference type="SUPFAM" id="SSF56112">
    <property type="entry name" value="Protein kinase-like (PK-like)"/>
    <property type="match status" value="1"/>
</dbReference>
<dbReference type="Gene3D" id="1.10.510.10">
    <property type="entry name" value="Transferase(Phosphotransferase) domain 1"/>
    <property type="match status" value="1"/>
</dbReference>
<accession>A0A5K1HAE6</accession>
<protein>
    <recommendedName>
        <fullName evidence="6">Protein kinase domain-containing protein</fullName>
    </recommendedName>
</protein>
<dbReference type="GO" id="GO:0004672">
    <property type="term" value="F:protein kinase activity"/>
    <property type="evidence" value="ECO:0007669"/>
    <property type="project" value="InterPro"/>
</dbReference>
<dbReference type="InterPro" id="IPR050538">
    <property type="entry name" value="MAP_kinase_kinase_kinase"/>
</dbReference>
<evidence type="ECO:0000256" key="1">
    <source>
        <dbReference type="ARBA" id="ARBA00006529"/>
    </source>
</evidence>
<dbReference type="Pfam" id="PF00069">
    <property type="entry name" value="Pkinase"/>
    <property type="match status" value="1"/>
</dbReference>
<evidence type="ECO:0000256" key="2">
    <source>
        <dbReference type="ARBA" id="ARBA00022679"/>
    </source>
</evidence>
<keyword evidence="3" id="KW-0547">Nucleotide-binding</keyword>
<comment type="similarity">
    <text evidence="1">Belongs to the protein kinase superfamily. STE Ser/Thr protein kinase family. MAP kinase kinase kinase subfamily.</text>
</comment>
<evidence type="ECO:0000256" key="3">
    <source>
        <dbReference type="ARBA" id="ARBA00022741"/>
    </source>
</evidence>
<dbReference type="InterPro" id="IPR011009">
    <property type="entry name" value="Kinase-like_dom_sf"/>
</dbReference>
<reference evidence="7" key="1">
    <citation type="submission" date="2019-09" db="EMBL/GenBank/DDBJ databases">
        <authorList>
            <person name="Zhang L."/>
        </authorList>
    </citation>
    <scope>NUCLEOTIDE SEQUENCE</scope>
</reference>
<evidence type="ECO:0000313" key="7">
    <source>
        <dbReference type="EMBL" id="VVW84835.1"/>
    </source>
</evidence>
<dbReference type="PROSITE" id="PS50011">
    <property type="entry name" value="PROTEIN_KINASE_DOM"/>
    <property type="match status" value="1"/>
</dbReference>
<gene>
    <name evidence="7" type="ORF">NYM_LOCUS29069</name>
</gene>
<feature type="domain" description="Protein kinase" evidence="6">
    <location>
        <begin position="1"/>
        <end position="87"/>
    </location>
</feature>
<organism evidence="7">
    <name type="scientific">Nymphaea colorata</name>
    <name type="common">pocket water lily</name>
    <dbReference type="NCBI Taxonomy" id="210225"/>
    <lineage>
        <taxon>Eukaryota</taxon>
        <taxon>Viridiplantae</taxon>
        <taxon>Streptophyta</taxon>
        <taxon>Embryophyta</taxon>
        <taxon>Tracheophyta</taxon>
        <taxon>Spermatophyta</taxon>
        <taxon>Magnoliopsida</taxon>
        <taxon>Nymphaeales</taxon>
        <taxon>Nymphaeaceae</taxon>
        <taxon>Nymphaea</taxon>
    </lineage>
</organism>
<dbReference type="PROSITE" id="PS00108">
    <property type="entry name" value="PROTEIN_KINASE_ST"/>
    <property type="match status" value="1"/>
</dbReference>
<evidence type="ECO:0000256" key="5">
    <source>
        <dbReference type="ARBA" id="ARBA00022840"/>
    </source>
</evidence>
<dbReference type="GO" id="GO:0005524">
    <property type="term" value="F:ATP binding"/>
    <property type="evidence" value="ECO:0007669"/>
    <property type="project" value="UniProtKB-KW"/>
</dbReference>
<sequence>MELSKEGTLKKYIQKNGPQPEEIASNFAENLLLGLEYLHNAGVLHKDLKTSNVLVMPKNELKLSDFGIAEIYDERLTESKGKGYIKS</sequence>
<dbReference type="InterPro" id="IPR000719">
    <property type="entry name" value="Prot_kinase_dom"/>
</dbReference>
<name>A0A5K1HAE6_9MAGN</name>
<proteinExistence type="inferred from homology"/>
<keyword evidence="2" id="KW-0808">Transferase</keyword>
<keyword evidence="5" id="KW-0067">ATP-binding</keyword>
<dbReference type="PANTHER" id="PTHR48016:SF56">
    <property type="entry name" value="MAPKK KINASE"/>
    <property type="match status" value="1"/>
</dbReference>
<dbReference type="EMBL" id="LR721916">
    <property type="protein sequence ID" value="VVW84835.1"/>
    <property type="molecule type" value="Genomic_DNA"/>
</dbReference>
<dbReference type="PANTHER" id="PTHR48016">
    <property type="entry name" value="MAP KINASE KINASE KINASE SSK2-RELATED-RELATED"/>
    <property type="match status" value="1"/>
</dbReference>
<evidence type="ECO:0000259" key="6">
    <source>
        <dbReference type="PROSITE" id="PS50011"/>
    </source>
</evidence>
<dbReference type="InterPro" id="IPR008271">
    <property type="entry name" value="Ser/Thr_kinase_AS"/>
</dbReference>
<evidence type="ECO:0000256" key="4">
    <source>
        <dbReference type="ARBA" id="ARBA00022777"/>
    </source>
</evidence>
<dbReference type="AlphaFoldDB" id="A0A5K1HAE6"/>
<keyword evidence="4" id="KW-0418">Kinase</keyword>